<dbReference type="KEGG" id="rta:Rta_09840"/>
<proteinExistence type="predicted"/>
<dbReference type="Pfam" id="PF00990">
    <property type="entry name" value="GGDEF"/>
    <property type="match status" value="1"/>
</dbReference>
<dbReference type="InterPro" id="IPR000160">
    <property type="entry name" value="GGDEF_dom"/>
</dbReference>
<keyword evidence="3" id="KW-1185">Reference proteome</keyword>
<dbReference type="InterPro" id="IPR043128">
    <property type="entry name" value="Rev_trsase/Diguanyl_cyclase"/>
</dbReference>
<dbReference type="STRING" id="365046.Rta_09840"/>
<evidence type="ECO:0000313" key="3">
    <source>
        <dbReference type="Proteomes" id="UP000008385"/>
    </source>
</evidence>
<protein>
    <submittedName>
        <fullName evidence="2">Regulator protein, GGDEF domain-like protein</fullName>
    </submittedName>
</protein>
<organism evidence="2 3">
    <name type="scientific">Ramlibacter tataouinensis (strain ATCC BAA-407 / DSM 14655 / LMG 21543 / TTB310)</name>
    <dbReference type="NCBI Taxonomy" id="365046"/>
    <lineage>
        <taxon>Bacteria</taxon>
        <taxon>Pseudomonadati</taxon>
        <taxon>Pseudomonadota</taxon>
        <taxon>Betaproteobacteria</taxon>
        <taxon>Burkholderiales</taxon>
        <taxon>Comamonadaceae</taxon>
        <taxon>Ramlibacter</taxon>
    </lineage>
</organism>
<sequence length="193" mass="21202">MLADWAWGTALRWRAPAGRGHRDPSSGLLQKEGFLQQATALAQDCREQGLPLSAAVFDFPDLLEVHRMYGSRISSQLLDRLGRSLWRAAGRSGLAGRTGPTQFALALPRLTQAQARAQVQRVLGKVPCVELDAGGDELVLVADFLVAQIQGGGFEALFHRLRAGLSRVQERRLRIERYLESAPASLTRPAELH</sequence>
<accession>F5XZN9</accession>
<dbReference type="Proteomes" id="UP000008385">
    <property type="component" value="Chromosome"/>
</dbReference>
<reference evidence="2 3" key="2">
    <citation type="journal article" date="2011" name="PLoS ONE">
        <title>The Cyst-Dividing Bacterium Ramlibacter tataouinensis TTB310 Genome Reveals a Well-Stocked Toolbox for Adaptation to a Desert Environment.</title>
        <authorList>
            <person name="De Luca G."/>
            <person name="Barakat M."/>
            <person name="Ortet P."/>
            <person name="Fochesato S."/>
            <person name="Jourlin-Castelli C."/>
            <person name="Ansaldi M."/>
            <person name="Py B."/>
            <person name="Fichant G."/>
            <person name="Coutinho P.M."/>
            <person name="Voulhoux R."/>
            <person name="Bastien O."/>
            <person name="Marechal E."/>
            <person name="Henrissat B."/>
            <person name="Quentin Y."/>
            <person name="Noirot P."/>
            <person name="Filloux A."/>
            <person name="Mejean V."/>
            <person name="Dubow M.S."/>
            <person name="Barras F."/>
            <person name="Barbe V."/>
            <person name="Weissenbach J."/>
            <person name="Mihalcescu I."/>
            <person name="Vermeglio A."/>
            <person name="Achouak W."/>
            <person name="Heulin T."/>
        </authorList>
    </citation>
    <scope>NUCLEOTIDE SEQUENCE [LARGE SCALE GENOMIC DNA]</scope>
    <source>
        <strain evidence="3">ATCC BAA-407 / DSM 14655 / LMG 21543 / TTB310</strain>
    </source>
</reference>
<dbReference type="HOGENOM" id="CLU_1407753_0_0_4"/>
<dbReference type="InterPro" id="IPR029787">
    <property type="entry name" value="Nucleotide_cyclase"/>
</dbReference>
<dbReference type="EMBL" id="CP000245">
    <property type="protein sequence ID" value="AEG92068.1"/>
    <property type="molecule type" value="Genomic_DNA"/>
</dbReference>
<dbReference type="eggNOG" id="COG3706">
    <property type="taxonomic scope" value="Bacteria"/>
</dbReference>
<dbReference type="SUPFAM" id="SSF55073">
    <property type="entry name" value="Nucleotide cyclase"/>
    <property type="match status" value="1"/>
</dbReference>
<evidence type="ECO:0000259" key="1">
    <source>
        <dbReference type="Pfam" id="PF00990"/>
    </source>
</evidence>
<dbReference type="Gene3D" id="3.30.70.270">
    <property type="match status" value="1"/>
</dbReference>
<name>F5XZN9_RAMTT</name>
<dbReference type="AlphaFoldDB" id="F5XZN9"/>
<reference evidence="3" key="1">
    <citation type="submission" date="2006-01" db="EMBL/GenBank/DDBJ databases">
        <title>Genome of the cyst-dividing bacterium Ramlibacter tataouinensis.</title>
        <authorList>
            <person name="Barakat M."/>
            <person name="Ortet P."/>
            <person name="De Luca G."/>
            <person name="Jourlin-Castelli C."/>
            <person name="Ansaldi M."/>
            <person name="Py B."/>
            <person name="Fichant G."/>
            <person name="Coutinho P."/>
            <person name="Voulhoux R."/>
            <person name="Bastien O."/>
            <person name="Roy S."/>
            <person name="Marechal E."/>
            <person name="Henrissat B."/>
            <person name="Quentin Y."/>
            <person name="Noirot P."/>
            <person name="Filloux A."/>
            <person name="Mejean V."/>
            <person name="DuBow M."/>
            <person name="Barras F."/>
            <person name="Heulin T."/>
        </authorList>
    </citation>
    <scope>NUCLEOTIDE SEQUENCE [LARGE SCALE GENOMIC DNA]</scope>
    <source>
        <strain evidence="3">ATCC BAA-407 / DSM 14655 / LMG 21543 / TTB310</strain>
    </source>
</reference>
<feature type="domain" description="GGDEF" evidence="1">
    <location>
        <begin position="21"/>
        <end position="121"/>
    </location>
</feature>
<evidence type="ECO:0000313" key="2">
    <source>
        <dbReference type="EMBL" id="AEG92068.1"/>
    </source>
</evidence>
<gene>
    <name evidence="2" type="ordered locus">Rta_09840</name>
</gene>